<dbReference type="Proteomes" id="UP000054018">
    <property type="component" value="Unassembled WGS sequence"/>
</dbReference>
<protein>
    <submittedName>
        <fullName evidence="1">Uncharacterized protein</fullName>
    </submittedName>
</protein>
<dbReference type="HOGENOM" id="CLU_2758773_0_0_1"/>
<reference evidence="2" key="2">
    <citation type="submission" date="2015-01" db="EMBL/GenBank/DDBJ databases">
        <title>Evolutionary Origins and Diversification of the Mycorrhizal Mutualists.</title>
        <authorList>
            <consortium name="DOE Joint Genome Institute"/>
            <consortium name="Mycorrhizal Genomics Consortium"/>
            <person name="Kohler A."/>
            <person name="Kuo A."/>
            <person name="Nagy L.G."/>
            <person name="Floudas D."/>
            <person name="Copeland A."/>
            <person name="Barry K.W."/>
            <person name="Cichocki N."/>
            <person name="Veneault-Fourrey C."/>
            <person name="LaButti K."/>
            <person name="Lindquist E.A."/>
            <person name="Lipzen A."/>
            <person name="Lundell T."/>
            <person name="Morin E."/>
            <person name="Murat C."/>
            <person name="Riley R."/>
            <person name="Ohm R."/>
            <person name="Sun H."/>
            <person name="Tunlid A."/>
            <person name="Henrissat B."/>
            <person name="Grigoriev I.V."/>
            <person name="Hibbett D.S."/>
            <person name="Martin F."/>
        </authorList>
    </citation>
    <scope>NUCLEOTIDE SEQUENCE [LARGE SCALE GENOMIC DNA]</scope>
    <source>
        <strain evidence="2">441</strain>
    </source>
</reference>
<evidence type="ECO:0000313" key="1">
    <source>
        <dbReference type="EMBL" id="KIK23332.1"/>
    </source>
</evidence>
<gene>
    <name evidence="1" type="ORF">PISMIDRAFT_679449</name>
</gene>
<evidence type="ECO:0000313" key="2">
    <source>
        <dbReference type="Proteomes" id="UP000054018"/>
    </source>
</evidence>
<name>A0A0C9ZLT0_9AGAM</name>
<keyword evidence="2" id="KW-1185">Reference proteome</keyword>
<proteinExistence type="predicted"/>
<sequence>MQNTVSRRKLIDRCSTCRVHVSSTLHLTQSYGLLEQRLLATRLSLFTYAHQSRASVPYPIAPSDYALDFR</sequence>
<reference evidence="1 2" key="1">
    <citation type="submission" date="2014-04" db="EMBL/GenBank/DDBJ databases">
        <authorList>
            <consortium name="DOE Joint Genome Institute"/>
            <person name="Kuo A."/>
            <person name="Kohler A."/>
            <person name="Costa M.D."/>
            <person name="Nagy L.G."/>
            <person name="Floudas D."/>
            <person name="Copeland A."/>
            <person name="Barry K.W."/>
            <person name="Cichocki N."/>
            <person name="Veneault-Fourrey C."/>
            <person name="LaButti K."/>
            <person name="Lindquist E.A."/>
            <person name="Lipzen A."/>
            <person name="Lundell T."/>
            <person name="Morin E."/>
            <person name="Murat C."/>
            <person name="Sun H."/>
            <person name="Tunlid A."/>
            <person name="Henrissat B."/>
            <person name="Grigoriev I.V."/>
            <person name="Hibbett D.S."/>
            <person name="Martin F."/>
            <person name="Nordberg H.P."/>
            <person name="Cantor M.N."/>
            <person name="Hua S.X."/>
        </authorList>
    </citation>
    <scope>NUCLEOTIDE SEQUENCE [LARGE SCALE GENOMIC DNA]</scope>
    <source>
        <strain evidence="1 2">441</strain>
    </source>
</reference>
<organism evidence="1 2">
    <name type="scientific">Pisolithus microcarpus 441</name>
    <dbReference type="NCBI Taxonomy" id="765257"/>
    <lineage>
        <taxon>Eukaryota</taxon>
        <taxon>Fungi</taxon>
        <taxon>Dikarya</taxon>
        <taxon>Basidiomycota</taxon>
        <taxon>Agaricomycotina</taxon>
        <taxon>Agaricomycetes</taxon>
        <taxon>Agaricomycetidae</taxon>
        <taxon>Boletales</taxon>
        <taxon>Sclerodermatineae</taxon>
        <taxon>Pisolithaceae</taxon>
        <taxon>Pisolithus</taxon>
    </lineage>
</organism>
<dbReference type="AlphaFoldDB" id="A0A0C9ZLT0"/>
<accession>A0A0C9ZLT0</accession>
<dbReference type="EMBL" id="KN833727">
    <property type="protein sequence ID" value="KIK23332.1"/>
    <property type="molecule type" value="Genomic_DNA"/>
</dbReference>